<name>A0AAV9NHN8_9EURO</name>
<protein>
    <recommendedName>
        <fullName evidence="4">BTB domain-containing protein</fullName>
    </recommendedName>
</protein>
<comment type="caution">
    <text evidence="2">The sequence shown here is derived from an EMBL/GenBank/DDBJ whole genome shotgun (WGS) entry which is preliminary data.</text>
</comment>
<reference evidence="2 3" key="1">
    <citation type="submission" date="2023-08" db="EMBL/GenBank/DDBJ databases">
        <title>Black Yeasts Isolated from many extreme environments.</title>
        <authorList>
            <person name="Coleine C."/>
            <person name="Stajich J.E."/>
            <person name="Selbmann L."/>
        </authorList>
    </citation>
    <scope>NUCLEOTIDE SEQUENCE [LARGE SCALE GENOMIC DNA]</scope>
    <source>
        <strain evidence="2 3">CCFEE 5792</strain>
    </source>
</reference>
<dbReference type="GeneID" id="89980033"/>
<evidence type="ECO:0000313" key="3">
    <source>
        <dbReference type="Proteomes" id="UP001358417"/>
    </source>
</evidence>
<feature type="compositionally biased region" description="Basic residues" evidence="1">
    <location>
        <begin position="152"/>
        <end position="162"/>
    </location>
</feature>
<keyword evidence="3" id="KW-1185">Reference proteome</keyword>
<dbReference type="Proteomes" id="UP001358417">
    <property type="component" value="Unassembled WGS sequence"/>
</dbReference>
<gene>
    <name evidence="2" type="ORF">LTR84_011883</name>
</gene>
<accession>A0AAV9NHN8</accession>
<evidence type="ECO:0000313" key="2">
    <source>
        <dbReference type="EMBL" id="KAK5057882.1"/>
    </source>
</evidence>
<sequence>MAIEYMGFVESAPVSFKIGPAKKKCYIHNALLEQHFKPLWDFRNNANREEQTEVLSNIEEETFVRFVEFAYTGSYSVPQPVPFLAMNGSESLKVSENREPSKDFELDSEEAGIVPPPEDVSLGDMVEEPPYEESPAAAIDSAVDQQWGTWGVKKKKKLRKQPPKFDPWQEPSTEPVLDDGPAAEDAPEEFDLQQFERDSGPYRENGAVKDRQNKKATLWKSFICEAKTRVLPPWEPAVSTDDNLDFAPVLLSHAKLYAFSNQFEIESLRQLALERLRLTLARFGLVVEHINAITQLLKYAYTVGDAIISASEGGHAELREMVIDYVICHVESLVQDQMFLDFLQEPGLLSRDLVLKLLLRLN</sequence>
<evidence type="ECO:0000256" key="1">
    <source>
        <dbReference type="SAM" id="MobiDB-lite"/>
    </source>
</evidence>
<evidence type="ECO:0008006" key="4">
    <source>
        <dbReference type="Google" id="ProtNLM"/>
    </source>
</evidence>
<proteinExistence type="predicted"/>
<dbReference type="AlphaFoldDB" id="A0AAV9NHN8"/>
<feature type="region of interest" description="Disordered" evidence="1">
    <location>
        <begin position="152"/>
        <end position="184"/>
    </location>
</feature>
<organism evidence="2 3">
    <name type="scientific">Exophiala bonariae</name>
    <dbReference type="NCBI Taxonomy" id="1690606"/>
    <lineage>
        <taxon>Eukaryota</taxon>
        <taxon>Fungi</taxon>
        <taxon>Dikarya</taxon>
        <taxon>Ascomycota</taxon>
        <taxon>Pezizomycotina</taxon>
        <taxon>Eurotiomycetes</taxon>
        <taxon>Chaetothyriomycetidae</taxon>
        <taxon>Chaetothyriales</taxon>
        <taxon>Herpotrichiellaceae</taxon>
        <taxon>Exophiala</taxon>
    </lineage>
</organism>
<dbReference type="EMBL" id="JAVRRD010000006">
    <property type="protein sequence ID" value="KAK5057882.1"/>
    <property type="molecule type" value="Genomic_DNA"/>
</dbReference>
<dbReference type="RefSeq" id="XP_064709000.1">
    <property type="nucleotide sequence ID" value="XM_064855411.1"/>
</dbReference>